<keyword evidence="3" id="KW-1185">Reference proteome</keyword>
<name>A0A225UTK1_9STRA</name>
<reference evidence="3" key="1">
    <citation type="submission" date="2017-03" db="EMBL/GenBank/DDBJ databases">
        <title>Phytopthora megakarya and P. palmivora, two closely related causual agents of cacao black pod achieved similar genome size and gene model numbers by different mechanisms.</title>
        <authorList>
            <person name="Ali S."/>
            <person name="Shao J."/>
            <person name="Larry D.J."/>
            <person name="Kronmiller B."/>
            <person name="Shen D."/>
            <person name="Strem M.D."/>
            <person name="Melnick R.L."/>
            <person name="Guiltinan M.J."/>
            <person name="Tyler B.M."/>
            <person name="Meinhardt L.W."/>
            <person name="Bailey B.A."/>
        </authorList>
    </citation>
    <scope>NUCLEOTIDE SEQUENCE [LARGE SCALE GENOMIC DNA]</scope>
    <source>
        <strain evidence="3">zdho120</strain>
    </source>
</reference>
<accession>A0A225UTK1</accession>
<evidence type="ECO:0000256" key="1">
    <source>
        <dbReference type="SAM" id="MobiDB-lite"/>
    </source>
</evidence>
<proteinExistence type="predicted"/>
<organism evidence="2 3">
    <name type="scientific">Phytophthora megakarya</name>
    <dbReference type="NCBI Taxonomy" id="4795"/>
    <lineage>
        <taxon>Eukaryota</taxon>
        <taxon>Sar</taxon>
        <taxon>Stramenopiles</taxon>
        <taxon>Oomycota</taxon>
        <taxon>Peronosporomycetes</taxon>
        <taxon>Peronosporales</taxon>
        <taxon>Peronosporaceae</taxon>
        <taxon>Phytophthora</taxon>
    </lineage>
</organism>
<sequence>MLPIDLGSGNLRKRLSDLKFLMSEIERAAKELNLSITNMSSSETVTVFQQCKFAVELPAETEKNKKRRRGQLVLPSAATFLQRKKPRHSNGGLVSTN</sequence>
<gene>
    <name evidence="2" type="ORF">PHMEG_00034485</name>
</gene>
<evidence type="ECO:0000313" key="2">
    <source>
        <dbReference type="EMBL" id="OWY95499.1"/>
    </source>
</evidence>
<dbReference type="EMBL" id="NBNE01012857">
    <property type="protein sequence ID" value="OWY95499.1"/>
    <property type="molecule type" value="Genomic_DNA"/>
</dbReference>
<evidence type="ECO:0000313" key="3">
    <source>
        <dbReference type="Proteomes" id="UP000198211"/>
    </source>
</evidence>
<dbReference type="AlphaFoldDB" id="A0A225UTK1"/>
<feature type="region of interest" description="Disordered" evidence="1">
    <location>
        <begin position="75"/>
        <end position="97"/>
    </location>
</feature>
<comment type="caution">
    <text evidence="2">The sequence shown here is derived from an EMBL/GenBank/DDBJ whole genome shotgun (WGS) entry which is preliminary data.</text>
</comment>
<dbReference type="Proteomes" id="UP000198211">
    <property type="component" value="Unassembled WGS sequence"/>
</dbReference>
<protein>
    <submittedName>
        <fullName evidence="2">Uncharacterized protein</fullName>
    </submittedName>
</protein>